<sequence>MENNYDGEKTEPIDYREIKISTFDLKAIKSFRIESSINNHSTLELVGILPEDRKDHDISTSYNTPIEVYAENDEGHKTIYIGIITEIKVKNCAEYYELHIKAKSYTYLMDIKKKSRSFQNKNMKIINLISAITRPYYKAVFNYYIDNAPTNRLWVQYNETDWEFIKRIASYYNAGLFPNNTLEGVHYFVDTPELESKNLEINEYVASKSFEDYEDMKENDTPNSSEIDYITYRVKSYELLELGDNITFKEQVFYVSKLIYEIIENNSILENTYILQPKGGQKQKRLYGDNLSGISLKGSVLEVTGDKIKVKLDIDKDQDASEAYWFTYSTLSASTDGSGWYFMPEVNDRVRIYFPTNDEDDAFAISCIQQIKGDPAVKYISTIYGNKVVFGSDSVTITADNNATIVLGKNGGISINGGSISLNASEAINIRAEDSVVISGKSNVEISCDKGGKTILDGGGNIELKGTKVRIN</sequence>
<dbReference type="SUPFAM" id="SSF69279">
    <property type="entry name" value="Phage tail proteins"/>
    <property type="match status" value="1"/>
</dbReference>
<dbReference type="STRING" id="169679.CSACC_36500"/>
<protein>
    <submittedName>
        <fullName evidence="2">Phage late control protein Gpd</fullName>
    </submittedName>
</protein>
<gene>
    <name evidence="2" type="ORF">CLOSAC_02670</name>
</gene>
<name>A0A1S8NHM5_CLOSA</name>
<dbReference type="Gene3D" id="2.30.110.50">
    <property type="match status" value="1"/>
</dbReference>
<evidence type="ECO:0000313" key="2">
    <source>
        <dbReference type="EMBL" id="OOM15996.1"/>
    </source>
</evidence>
<evidence type="ECO:0000259" key="1">
    <source>
        <dbReference type="Pfam" id="PF04717"/>
    </source>
</evidence>
<evidence type="ECO:0000313" key="3">
    <source>
        <dbReference type="Proteomes" id="UP000191154"/>
    </source>
</evidence>
<dbReference type="Proteomes" id="UP000191154">
    <property type="component" value="Unassembled WGS sequence"/>
</dbReference>
<dbReference type="Pfam" id="PF05954">
    <property type="entry name" value="Phage_GPD"/>
    <property type="match status" value="1"/>
</dbReference>
<dbReference type="Gene3D" id="3.55.50.10">
    <property type="entry name" value="Baseplate protein-like domains"/>
    <property type="match status" value="1"/>
</dbReference>
<reference evidence="2 3" key="1">
    <citation type="submission" date="2016-05" db="EMBL/GenBank/DDBJ databases">
        <title>Microbial solvent formation.</title>
        <authorList>
            <person name="Poehlein A."/>
            <person name="Montoya Solano J.D."/>
            <person name="Flitsch S."/>
            <person name="Krabben P."/>
            <person name="Duerre P."/>
            <person name="Daniel R."/>
        </authorList>
    </citation>
    <scope>NUCLEOTIDE SEQUENCE [LARGE SCALE GENOMIC DNA]</scope>
    <source>
        <strain evidence="2 3">L1-8</strain>
    </source>
</reference>
<dbReference type="Pfam" id="PF04717">
    <property type="entry name" value="Phage_base_V"/>
    <property type="match status" value="1"/>
</dbReference>
<dbReference type="InterPro" id="IPR006531">
    <property type="entry name" value="Gp5/Vgr_OB"/>
</dbReference>
<proteinExistence type="predicted"/>
<dbReference type="RefSeq" id="WP_242949860.1">
    <property type="nucleotide sequence ID" value="NZ_LZYZ01000001.1"/>
</dbReference>
<accession>A0A1S8NHM5</accession>
<dbReference type="EMBL" id="LZYZ01000001">
    <property type="protein sequence ID" value="OOM15996.1"/>
    <property type="molecule type" value="Genomic_DNA"/>
</dbReference>
<organism evidence="2 3">
    <name type="scientific">Clostridium saccharobutylicum</name>
    <dbReference type="NCBI Taxonomy" id="169679"/>
    <lineage>
        <taxon>Bacteria</taxon>
        <taxon>Bacillati</taxon>
        <taxon>Bacillota</taxon>
        <taxon>Clostridia</taxon>
        <taxon>Eubacteriales</taxon>
        <taxon>Clostridiaceae</taxon>
        <taxon>Clostridium</taxon>
    </lineage>
</organism>
<dbReference type="SUPFAM" id="SSF69255">
    <property type="entry name" value="gp5 N-terminal domain-like"/>
    <property type="match status" value="1"/>
</dbReference>
<dbReference type="AlphaFoldDB" id="A0A1S8NHM5"/>
<comment type="caution">
    <text evidence="2">The sequence shown here is derived from an EMBL/GenBank/DDBJ whole genome shotgun (WGS) entry which is preliminary data.</text>
</comment>
<feature type="domain" description="Gp5/Type VI secretion system Vgr protein OB-fold" evidence="1">
    <location>
        <begin position="306"/>
        <end position="366"/>
    </location>
</feature>